<keyword evidence="3" id="KW-1185">Reference proteome</keyword>
<dbReference type="Proteomes" id="UP001343492">
    <property type="component" value="Unassembled WGS sequence"/>
</dbReference>
<dbReference type="EMBL" id="JAZDQV010000001">
    <property type="protein sequence ID" value="MEE1876074.1"/>
    <property type="molecule type" value="Genomic_DNA"/>
</dbReference>
<proteinExistence type="predicted"/>
<comment type="caution">
    <text evidence="2">The sequence shown here is derived from an EMBL/GenBank/DDBJ whole genome shotgun (WGS) entry which is preliminary data.</text>
</comment>
<keyword evidence="1" id="KW-0812">Transmembrane</keyword>
<protein>
    <submittedName>
        <fullName evidence="2">Uncharacterized protein</fullName>
    </submittedName>
</protein>
<sequence length="112" mass="12332">MAWGPVTIPCALIPIVPPVIAPVALFLPARHGTQQEKPSEALYAELEARALGAARELVQRERSKQVADLLPLLDHMVKNRMEGRAYITGVDVTKIIAENAEMIRDNLLKTNP</sequence>
<name>A0ABU7GAN6_9SPHN</name>
<evidence type="ECO:0000313" key="2">
    <source>
        <dbReference type="EMBL" id="MEE1876074.1"/>
    </source>
</evidence>
<accession>A0ABU7GAN6</accession>
<evidence type="ECO:0000256" key="1">
    <source>
        <dbReference type="SAM" id="Phobius"/>
    </source>
</evidence>
<organism evidence="2 3">
    <name type="scientific">Altererythrobacter litoralis</name>
    <dbReference type="NCBI Taxonomy" id="3113904"/>
    <lineage>
        <taxon>Bacteria</taxon>
        <taxon>Pseudomonadati</taxon>
        <taxon>Pseudomonadota</taxon>
        <taxon>Alphaproteobacteria</taxon>
        <taxon>Sphingomonadales</taxon>
        <taxon>Erythrobacteraceae</taxon>
        <taxon>Altererythrobacter</taxon>
    </lineage>
</organism>
<reference evidence="2 3" key="1">
    <citation type="submission" date="2024-01" db="EMBL/GenBank/DDBJ databases">
        <title>The genome sequence of Erythrobacteraceae sp. strain 1XM1-14.</title>
        <authorList>
            <person name="Liu Y."/>
        </authorList>
    </citation>
    <scope>NUCLEOTIDE SEQUENCE [LARGE SCALE GENOMIC DNA]</scope>
    <source>
        <strain evidence="2 3">1XM1-14</strain>
    </source>
</reference>
<feature type="transmembrane region" description="Helical" evidence="1">
    <location>
        <begin position="6"/>
        <end position="27"/>
    </location>
</feature>
<gene>
    <name evidence="2" type="ORF">VRS74_00060</name>
</gene>
<keyword evidence="1" id="KW-1133">Transmembrane helix</keyword>
<dbReference type="RefSeq" id="WP_354143193.1">
    <property type="nucleotide sequence ID" value="NZ_JAZDQV010000001.1"/>
</dbReference>
<keyword evidence="1" id="KW-0472">Membrane</keyword>
<evidence type="ECO:0000313" key="3">
    <source>
        <dbReference type="Proteomes" id="UP001343492"/>
    </source>
</evidence>